<reference evidence="2 3" key="1">
    <citation type="submission" date="2019-10" db="EMBL/GenBank/DDBJ databases">
        <title>Draft Genome Sequence of Cytophagaceae sp. SJW1-29.</title>
        <authorList>
            <person name="Choi A."/>
        </authorList>
    </citation>
    <scope>NUCLEOTIDE SEQUENCE [LARGE SCALE GENOMIC DNA]</scope>
    <source>
        <strain evidence="2 3">SJW1-29</strain>
    </source>
</reference>
<proteinExistence type="predicted"/>
<dbReference type="SUPFAM" id="SSF100950">
    <property type="entry name" value="NagB/RpiA/CoA transferase-like"/>
    <property type="match status" value="1"/>
</dbReference>
<name>A0A7C9FE41_9BACT</name>
<accession>A0A7C9FE41</accession>
<feature type="domain" description="LUD" evidence="1">
    <location>
        <begin position="35"/>
        <end position="193"/>
    </location>
</feature>
<evidence type="ECO:0000313" key="3">
    <source>
        <dbReference type="Proteomes" id="UP000479293"/>
    </source>
</evidence>
<dbReference type="Pfam" id="PF02589">
    <property type="entry name" value="LUD_dom"/>
    <property type="match status" value="1"/>
</dbReference>
<dbReference type="EMBL" id="WHLY01000002">
    <property type="protein sequence ID" value="MPR35230.1"/>
    <property type="molecule type" value="Genomic_DNA"/>
</dbReference>
<protein>
    <submittedName>
        <fullName evidence="2">Lactate utilization protein B/C</fullName>
    </submittedName>
</protein>
<evidence type="ECO:0000259" key="1">
    <source>
        <dbReference type="Pfam" id="PF02589"/>
    </source>
</evidence>
<dbReference type="RefSeq" id="WP_152762096.1">
    <property type="nucleotide sequence ID" value="NZ_WHLY01000002.1"/>
</dbReference>
<dbReference type="InterPro" id="IPR003741">
    <property type="entry name" value="LUD_dom"/>
</dbReference>
<dbReference type="InterPro" id="IPR024185">
    <property type="entry name" value="FTHF_cligase-like_sf"/>
</dbReference>
<dbReference type="PANTHER" id="PTHR43682:SF1">
    <property type="entry name" value="LACTATE UTILIZATION PROTEIN C"/>
    <property type="match status" value="1"/>
</dbReference>
<gene>
    <name evidence="2" type="ORF">GBK04_18205</name>
</gene>
<dbReference type="AlphaFoldDB" id="A0A7C9FE41"/>
<dbReference type="Proteomes" id="UP000479293">
    <property type="component" value="Unassembled WGS sequence"/>
</dbReference>
<comment type="caution">
    <text evidence="2">The sequence shown here is derived from an EMBL/GenBank/DDBJ whole genome shotgun (WGS) entry which is preliminary data.</text>
</comment>
<dbReference type="PANTHER" id="PTHR43682">
    <property type="entry name" value="LACTATE UTILIZATION PROTEIN C"/>
    <property type="match status" value="1"/>
</dbReference>
<organism evidence="2 3">
    <name type="scientific">Salmonirosea aquatica</name>
    <dbReference type="NCBI Taxonomy" id="2654236"/>
    <lineage>
        <taxon>Bacteria</taxon>
        <taxon>Pseudomonadati</taxon>
        <taxon>Bacteroidota</taxon>
        <taxon>Cytophagia</taxon>
        <taxon>Cytophagales</taxon>
        <taxon>Spirosomataceae</taxon>
        <taxon>Salmonirosea</taxon>
    </lineage>
</organism>
<keyword evidence="3" id="KW-1185">Reference proteome</keyword>
<sequence>MDSRANILQAIARNQPVATPLPDISTLAVVDYDSVEKFTTTLEGIGGQVIEIETIQEITSYVNKYFTENQRIISTLSELSSVAETDWQQDDPHSLENVELCILEAQFGVAENGALWLTEAQMGQRVAPFITQNLAVVVKKTDLLPTMHHAYDRIAQAEYPFGLFLAGPSKTADIEQSLVLGAHGSRSMTVFLMS</sequence>
<dbReference type="Gene3D" id="3.40.50.10420">
    <property type="entry name" value="NagB/RpiA/CoA transferase-like"/>
    <property type="match status" value="1"/>
</dbReference>
<evidence type="ECO:0000313" key="2">
    <source>
        <dbReference type="EMBL" id="MPR35230.1"/>
    </source>
</evidence>
<dbReference type="InterPro" id="IPR037171">
    <property type="entry name" value="NagB/RpiA_transferase-like"/>
</dbReference>